<feature type="region of interest" description="Disordered" evidence="4">
    <location>
        <begin position="50"/>
        <end position="115"/>
    </location>
</feature>
<dbReference type="GO" id="GO:1904293">
    <property type="term" value="P:negative regulation of ERAD pathway"/>
    <property type="evidence" value="ECO:0007669"/>
    <property type="project" value="TreeGrafter"/>
</dbReference>
<evidence type="ECO:0000256" key="4">
    <source>
        <dbReference type="SAM" id="MobiDB-lite"/>
    </source>
</evidence>
<dbReference type="GO" id="GO:0005789">
    <property type="term" value="C:endoplasmic reticulum membrane"/>
    <property type="evidence" value="ECO:0007669"/>
    <property type="project" value="TreeGrafter"/>
</dbReference>
<evidence type="ECO:0000313" key="5">
    <source>
        <dbReference type="EMBL" id="CAI9740266.1"/>
    </source>
</evidence>
<protein>
    <recommendedName>
        <fullName evidence="7">Small VCP/p97-interacting protein</fullName>
    </recommendedName>
</protein>
<keyword evidence="2" id="KW-0564">Palmitate</keyword>
<proteinExistence type="predicted"/>
<reference evidence="5" key="1">
    <citation type="submission" date="2023-08" db="EMBL/GenBank/DDBJ databases">
        <authorList>
            <person name="Alioto T."/>
            <person name="Alioto T."/>
            <person name="Gomez Garrido J."/>
        </authorList>
    </citation>
    <scope>NUCLEOTIDE SEQUENCE</scope>
</reference>
<dbReference type="PANTHER" id="PTHR35269">
    <property type="entry name" value="SMALL VCP/P97-INTERACTING PROTEIN"/>
    <property type="match status" value="1"/>
</dbReference>
<evidence type="ECO:0000256" key="1">
    <source>
        <dbReference type="ARBA" id="ARBA00022707"/>
    </source>
</evidence>
<keyword evidence="3" id="KW-0449">Lipoprotein</keyword>
<evidence type="ECO:0000313" key="6">
    <source>
        <dbReference type="Proteomes" id="UP001162480"/>
    </source>
</evidence>
<keyword evidence="6" id="KW-1185">Reference proteome</keyword>
<evidence type="ECO:0000256" key="2">
    <source>
        <dbReference type="ARBA" id="ARBA00023139"/>
    </source>
</evidence>
<organism evidence="5 6">
    <name type="scientific">Octopus vulgaris</name>
    <name type="common">Common octopus</name>
    <dbReference type="NCBI Taxonomy" id="6645"/>
    <lineage>
        <taxon>Eukaryota</taxon>
        <taxon>Metazoa</taxon>
        <taxon>Spiralia</taxon>
        <taxon>Lophotrochozoa</taxon>
        <taxon>Mollusca</taxon>
        <taxon>Cephalopoda</taxon>
        <taxon>Coleoidea</taxon>
        <taxon>Octopodiformes</taxon>
        <taxon>Octopoda</taxon>
        <taxon>Incirrata</taxon>
        <taxon>Octopodidae</taxon>
        <taxon>Octopus</taxon>
    </lineage>
</organism>
<feature type="compositionally biased region" description="Basic and acidic residues" evidence="4">
    <location>
        <begin position="58"/>
        <end position="88"/>
    </location>
</feature>
<evidence type="ECO:0000256" key="3">
    <source>
        <dbReference type="ARBA" id="ARBA00023288"/>
    </source>
</evidence>
<keyword evidence="1" id="KW-0519">Myristate</keyword>
<feature type="compositionally biased region" description="Polar residues" evidence="4">
    <location>
        <begin position="102"/>
        <end position="115"/>
    </location>
</feature>
<sequence length="115" mass="13456">MIQKGDNSKHSPLTPSCYEALSSLFSVFLTFSSQTMGLCCCFLRKDDHEDETNLNPDPEVRRRQLADAAEKRRKSMEYRGIKDPEGYKRRQKKQQQLDELDSQPSENTNLRWQID</sequence>
<dbReference type="Pfam" id="PF15811">
    <property type="entry name" value="SVIP"/>
    <property type="match status" value="1"/>
</dbReference>
<dbReference type="InterPro" id="IPR031632">
    <property type="entry name" value="SVIP"/>
</dbReference>
<dbReference type="GO" id="GO:1904153">
    <property type="term" value="P:negative regulation of retrograde protein transport, ER to cytosol"/>
    <property type="evidence" value="ECO:0007669"/>
    <property type="project" value="TreeGrafter"/>
</dbReference>
<dbReference type="AlphaFoldDB" id="A0AA36BTE9"/>
<gene>
    <name evidence="5" type="ORF">OCTVUL_1B002444</name>
</gene>
<dbReference type="EMBL" id="OX597837">
    <property type="protein sequence ID" value="CAI9740266.1"/>
    <property type="molecule type" value="Genomic_DNA"/>
</dbReference>
<dbReference type="Proteomes" id="UP001162480">
    <property type="component" value="Chromosome 24"/>
</dbReference>
<name>A0AA36BTE9_OCTVU</name>
<accession>A0AA36BTE9</accession>
<dbReference type="InterPro" id="IPR055366">
    <property type="entry name" value="SVIP_metazoa"/>
</dbReference>
<dbReference type="PANTHER" id="PTHR35269:SF1">
    <property type="entry name" value="SMALL VCP_P97-INTERACTING PROTEIN"/>
    <property type="match status" value="1"/>
</dbReference>
<dbReference type="GO" id="GO:1904240">
    <property type="term" value="P:negative regulation of VCP-NPL4-UFD1 AAA ATPase complex assembly"/>
    <property type="evidence" value="ECO:0007669"/>
    <property type="project" value="TreeGrafter"/>
</dbReference>
<evidence type="ECO:0008006" key="7">
    <source>
        <dbReference type="Google" id="ProtNLM"/>
    </source>
</evidence>
<dbReference type="GO" id="GO:0010508">
    <property type="term" value="P:positive regulation of autophagy"/>
    <property type="evidence" value="ECO:0007669"/>
    <property type="project" value="TreeGrafter"/>
</dbReference>